<keyword evidence="2" id="KW-0808">Transferase</keyword>
<dbReference type="InterPro" id="IPR042213">
    <property type="entry name" value="NBD_C_sf"/>
</dbReference>
<dbReference type="InterPro" id="IPR010737">
    <property type="entry name" value="4-carb_acid_sugar_kinase_N"/>
</dbReference>
<dbReference type="InterPro" id="IPR037051">
    <property type="entry name" value="4-carb_acid_sugar_kinase_N_sf"/>
</dbReference>
<dbReference type="GO" id="GO:0005524">
    <property type="term" value="F:ATP binding"/>
    <property type="evidence" value="ECO:0007669"/>
    <property type="project" value="UniProtKB-KW"/>
</dbReference>
<comment type="similarity">
    <text evidence="1">Belongs to the four-carbon acid sugar kinase family.</text>
</comment>
<dbReference type="InterPro" id="IPR031475">
    <property type="entry name" value="NBD_C"/>
</dbReference>
<dbReference type="Proteomes" id="UP000823882">
    <property type="component" value="Unassembled WGS sequence"/>
</dbReference>
<comment type="caution">
    <text evidence="9">The sequence shown here is derived from an EMBL/GenBank/DDBJ whole genome shotgun (WGS) entry which is preliminary data.</text>
</comment>
<name>A0A9D2T144_9FIRM</name>
<reference evidence="9" key="2">
    <citation type="submission" date="2021-04" db="EMBL/GenBank/DDBJ databases">
        <authorList>
            <person name="Gilroy R."/>
        </authorList>
    </citation>
    <scope>NUCLEOTIDE SEQUENCE</scope>
    <source>
        <strain evidence="9">CHK186-1790</strain>
    </source>
</reference>
<accession>A0A9D2T144</accession>
<sequence length="475" mass="52072">MEERISAAELGRYPLPDLEAVSAALAAEAEKNQRQIVVLDDDPTGVQTVHDVSVYTDWSPESIREGFEEPGKLFFILTNSRSFTAEQTERVHREIARNVADVARELGRDYLIVSRGDSTLRGHYPLETQVLRDVFQRESGRTVDGDILCPYFKEGGRFTLDNIHYVRYGEELVPCGQTEFARDETFGYQSSSLPAYIQEKTGGACRAEDVTCISLARLRALDYEGVEAQLEAVRDYGRIVVNAVEDCDVKVLATALYRAMAKGRNYTVRCAAALVKALGNISDRPLLRREEMVTGESRHGGIIVVGSHTKKTTAQLKALKGVEGIEFIEMNSDLVLTPGALEEEAAALTARCSQLIAQGRTCCVSTKRALLTVENDTPEEALLRSVRISDAVQSCVAGLTATPAFVVAKGGITSSDVGVKALRTRRAWVLGQIRPGIPVWRTDEASRFPGVPYVIFPGNVGEESTLREAVELLLG</sequence>
<dbReference type="GO" id="GO:0016301">
    <property type="term" value="F:kinase activity"/>
    <property type="evidence" value="ECO:0007669"/>
    <property type="project" value="UniProtKB-KW"/>
</dbReference>
<dbReference type="Pfam" id="PF17042">
    <property type="entry name" value="NBD_C"/>
    <property type="match status" value="1"/>
</dbReference>
<keyword evidence="3" id="KW-0547">Nucleotide-binding</keyword>
<organism evidence="9 10">
    <name type="scientific">Candidatus Intestinimonas pullistercoris</name>
    <dbReference type="NCBI Taxonomy" id="2838623"/>
    <lineage>
        <taxon>Bacteria</taxon>
        <taxon>Bacillati</taxon>
        <taxon>Bacillota</taxon>
        <taxon>Clostridia</taxon>
        <taxon>Eubacteriales</taxon>
        <taxon>Intestinimonas</taxon>
    </lineage>
</organism>
<evidence type="ECO:0000313" key="9">
    <source>
        <dbReference type="EMBL" id="HJC41536.1"/>
    </source>
</evidence>
<dbReference type="AlphaFoldDB" id="A0A9D2T144"/>
<dbReference type="Pfam" id="PF07005">
    <property type="entry name" value="SBD_N"/>
    <property type="match status" value="1"/>
</dbReference>
<evidence type="ECO:0000313" key="10">
    <source>
        <dbReference type="Proteomes" id="UP000823882"/>
    </source>
</evidence>
<reference evidence="9" key="1">
    <citation type="journal article" date="2021" name="PeerJ">
        <title>Extensive microbial diversity within the chicken gut microbiome revealed by metagenomics and culture.</title>
        <authorList>
            <person name="Gilroy R."/>
            <person name="Ravi A."/>
            <person name="Getino M."/>
            <person name="Pursley I."/>
            <person name="Horton D.L."/>
            <person name="Alikhan N.F."/>
            <person name="Baker D."/>
            <person name="Gharbi K."/>
            <person name="Hall N."/>
            <person name="Watson M."/>
            <person name="Adriaenssens E.M."/>
            <person name="Foster-Nyarko E."/>
            <person name="Jarju S."/>
            <person name="Secka A."/>
            <person name="Antonio M."/>
            <person name="Oren A."/>
            <person name="Chaudhuri R.R."/>
            <person name="La Ragione R."/>
            <person name="Hildebrand F."/>
            <person name="Pallen M.J."/>
        </authorList>
    </citation>
    <scope>NUCLEOTIDE SEQUENCE</scope>
    <source>
        <strain evidence="9">CHK186-1790</strain>
    </source>
</reference>
<evidence type="ECO:0000256" key="6">
    <source>
        <dbReference type="ARBA" id="ARBA00023277"/>
    </source>
</evidence>
<proteinExistence type="inferred from homology"/>
<dbReference type="EMBL" id="DWWJ01000148">
    <property type="protein sequence ID" value="HJC41536.1"/>
    <property type="molecule type" value="Genomic_DNA"/>
</dbReference>
<keyword evidence="4" id="KW-0418">Kinase</keyword>
<evidence type="ECO:0000256" key="4">
    <source>
        <dbReference type="ARBA" id="ARBA00022777"/>
    </source>
</evidence>
<feature type="domain" description="Four-carbon acid sugar kinase N-terminal" evidence="7">
    <location>
        <begin position="36"/>
        <end position="278"/>
    </location>
</feature>
<protein>
    <submittedName>
        <fullName evidence="9">Hydroxyacid dehydrogenase</fullName>
    </submittedName>
</protein>
<dbReference type="SUPFAM" id="SSF142764">
    <property type="entry name" value="YgbK-like"/>
    <property type="match status" value="1"/>
</dbReference>
<evidence type="ECO:0000256" key="2">
    <source>
        <dbReference type="ARBA" id="ARBA00022679"/>
    </source>
</evidence>
<keyword evidence="6" id="KW-0119">Carbohydrate metabolism</keyword>
<evidence type="ECO:0000256" key="5">
    <source>
        <dbReference type="ARBA" id="ARBA00022840"/>
    </source>
</evidence>
<evidence type="ECO:0000259" key="8">
    <source>
        <dbReference type="Pfam" id="PF17042"/>
    </source>
</evidence>
<feature type="domain" description="Four-carbon acid sugar kinase nucleotide binding" evidence="8">
    <location>
        <begin position="303"/>
        <end position="466"/>
    </location>
</feature>
<dbReference type="Gene3D" id="3.40.980.20">
    <property type="entry name" value="Four-carbon acid sugar kinase, nucleotide binding domain"/>
    <property type="match status" value="1"/>
</dbReference>
<dbReference type="Gene3D" id="3.40.50.10840">
    <property type="entry name" value="Putative sugar-binding, N-terminal domain"/>
    <property type="match status" value="1"/>
</dbReference>
<evidence type="ECO:0000259" key="7">
    <source>
        <dbReference type="Pfam" id="PF07005"/>
    </source>
</evidence>
<keyword evidence="5" id="KW-0067">ATP-binding</keyword>
<gene>
    <name evidence="9" type="ORF">H9701_08285</name>
</gene>
<evidence type="ECO:0000256" key="3">
    <source>
        <dbReference type="ARBA" id="ARBA00022741"/>
    </source>
</evidence>
<evidence type="ECO:0000256" key="1">
    <source>
        <dbReference type="ARBA" id="ARBA00005715"/>
    </source>
</evidence>